<keyword evidence="3" id="KW-1185">Reference proteome</keyword>
<evidence type="ECO:0000313" key="2">
    <source>
        <dbReference type="EMBL" id="QQP93235.1"/>
    </source>
</evidence>
<keyword evidence="2" id="KW-0614">Plasmid</keyword>
<sequence>MWIFYKNQVIRYRTLYDPKYTMRKAVEEAIDVFWSSFCHQEQDLVWVFPSHGKSIPIQVDVETRDILKNFSLKTGYKKNVLFMSSICWHMRILIVAMADESEGSAAAEKNGAKQKSAPGSSNEKKNCELETLSRLIGNNTGRVFLIAENPKDDKPFQQIA</sequence>
<evidence type="ECO:0000313" key="3">
    <source>
        <dbReference type="Proteomes" id="UP000595197"/>
    </source>
</evidence>
<geneLocation type="plasmid" evidence="2 3">
    <name>pTT6-1</name>
</geneLocation>
<accession>A0ABX7BFR3</accession>
<reference evidence="2" key="1">
    <citation type="submission" date="2021-02" db="EMBL/GenBank/DDBJ databases">
        <title>Skermanella TT6 skin isolate.</title>
        <authorList>
            <person name="Lee K."/>
            <person name="Ganzorig M."/>
        </authorList>
    </citation>
    <scope>NUCLEOTIDE SEQUENCE</scope>
    <source>
        <strain evidence="2">TT6</strain>
    </source>
</reference>
<feature type="region of interest" description="Disordered" evidence="1">
    <location>
        <begin position="105"/>
        <end position="125"/>
    </location>
</feature>
<gene>
    <name evidence="2" type="ORF">IGS68_29380</name>
</gene>
<organism evidence="2 3">
    <name type="scientific">Skermanella cutis</name>
    <dbReference type="NCBI Taxonomy" id="2775420"/>
    <lineage>
        <taxon>Bacteria</taxon>
        <taxon>Pseudomonadati</taxon>
        <taxon>Pseudomonadota</taxon>
        <taxon>Alphaproteobacteria</taxon>
        <taxon>Rhodospirillales</taxon>
        <taxon>Azospirillaceae</taxon>
        <taxon>Skermanella</taxon>
    </lineage>
</organism>
<dbReference type="EMBL" id="CP067421">
    <property type="protein sequence ID" value="QQP93235.1"/>
    <property type="molecule type" value="Genomic_DNA"/>
</dbReference>
<protein>
    <submittedName>
        <fullName evidence="2">Uncharacterized protein</fullName>
    </submittedName>
</protein>
<dbReference type="Proteomes" id="UP000595197">
    <property type="component" value="Plasmid pTT6-1"/>
</dbReference>
<proteinExistence type="predicted"/>
<dbReference type="RefSeq" id="WP_201082700.1">
    <property type="nucleotide sequence ID" value="NZ_CP067421.1"/>
</dbReference>
<evidence type="ECO:0000256" key="1">
    <source>
        <dbReference type="SAM" id="MobiDB-lite"/>
    </source>
</evidence>
<name>A0ABX7BFR3_9PROT</name>